<dbReference type="RefSeq" id="WP_218825412.1">
    <property type="nucleotide sequence ID" value="NZ_FZOD01000021.1"/>
</dbReference>
<feature type="transmembrane region" description="Helical" evidence="6">
    <location>
        <begin position="41"/>
        <end position="60"/>
    </location>
</feature>
<sequence length="101" mass="11069">MPTALRLFRYVAIAEACSWAGLLIGMFFKYIADTGDLGVKIFGPVHGAMFVLYVAGVLAAARVERWSPGVIVLGLACSVPPFTSLWFERRMLARHREPVAA</sequence>
<dbReference type="InterPro" id="IPR023845">
    <property type="entry name" value="DUF3817_TM"/>
</dbReference>
<dbReference type="PANTHER" id="PTHR40077:SF1">
    <property type="entry name" value="MEMBRANE PROTEIN"/>
    <property type="match status" value="1"/>
</dbReference>
<dbReference type="NCBIfam" id="TIGR03954">
    <property type="entry name" value="integ_memb_HG"/>
    <property type="match status" value="1"/>
</dbReference>
<feature type="transmembrane region" description="Helical" evidence="6">
    <location>
        <begin position="12"/>
        <end position="32"/>
    </location>
</feature>
<feature type="domain" description="DUF3817" evidence="7">
    <location>
        <begin position="5"/>
        <end position="91"/>
    </location>
</feature>
<dbReference type="Proteomes" id="UP000198282">
    <property type="component" value="Unassembled WGS sequence"/>
</dbReference>
<accession>A0A239J5I9</accession>
<evidence type="ECO:0000313" key="8">
    <source>
        <dbReference type="EMBL" id="SNT01090.1"/>
    </source>
</evidence>
<reference evidence="8 9" key="1">
    <citation type="submission" date="2017-06" db="EMBL/GenBank/DDBJ databases">
        <authorList>
            <person name="Kim H.J."/>
            <person name="Triplett B.A."/>
        </authorList>
    </citation>
    <scope>NUCLEOTIDE SEQUENCE [LARGE SCALE GENOMIC DNA]</scope>
    <source>
        <strain evidence="8 9">CGMCC 4.2132</strain>
    </source>
</reference>
<protein>
    <submittedName>
        <fullName evidence="8">Integral membrane protein</fullName>
    </submittedName>
</protein>
<keyword evidence="5 6" id="KW-0472">Membrane</keyword>
<evidence type="ECO:0000256" key="5">
    <source>
        <dbReference type="ARBA" id="ARBA00023136"/>
    </source>
</evidence>
<evidence type="ECO:0000256" key="1">
    <source>
        <dbReference type="ARBA" id="ARBA00004651"/>
    </source>
</evidence>
<keyword evidence="3 6" id="KW-0812">Transmembrane</keyword>
<dbReference type="PANTHER" id="PTHR40077">
    <property type="entry name" value="MEMBRANE PROTEIN-RELATED"/>
    <property type="match status" value="1"/>
</dbReference>
<evidence type="ECO:0000259" key="7">
    <source>
        <dbReference type="Pfam" id="PF12823"/>
    </source>
</evidence>
<evidence type="ECO:0000256" key="4">
    <source>
        <dbReference type="ARBA" id="ARBA00022989"/>
    </source>
</evidence>
<evidence type="ECO:0000256" key="2">
    <source>
        <dbReference type="ARBA" id="ARBA00022475"/>
    </source>
</evidence>
<keyword evidence="9" id="KW-1185">Reference proteome</keyword>
<name>A0A239J5I9_9ACTN</name>
<dbReference type="Pfam" id="PF12823">
    <property type="entry name" value="DUF3817"/>
    <property type="match status" value="1"/>
</dbReference>
<dbReference type="AlphaFoldDB" id="A0A239J5I9"/>
<evidence type="ECO:0000313" key="9">
    <source>
        <dbReference type="Proteomes" id="UP000198282"/>
    </source>
</evidence>
<dbReference type="GO" id="GO:0005886">
    <property type="term" value="C:plasma membrane"/>
    <property type="evidence" value="ECO:0007669"/>
    <property type="project" value="UniProtKB-SubCell"/>
</dbReference>
<comment type="subcellular location">
    <subcellularLocation>
        <location evidence="1">Cell membrane</location>
        <topology evidence="1">Multi-pass membrane protein</topology>
    </subcellularLocation>
</comment>
<gene>
    <name evidence="8" type="ORF">SAMN05216276_1021126</name>
</gene>
<evidence type="ECO:0000256" key="3">
    <source>
        <dbReference type="ARBA" id="ARBA00022692"/>
    </source>
</evidence>
<feature type="transmembrane region" description="Helical" evidence="6">
    <location>
        <begin position="66"/>
        <end position="87"/>
    </location>
</feature>
<organism evidence="8 9">
    <name type="scientific">Streptosporangium subroseum</name>
    <dbReference type="NCBI Taxonomy" id="106412"/>
    <lineage>
        <taxon>Bacteria</taxon>
        <taxon>Bacillati</taxon>
        <taxon>Actinomycetota</taxon>
        <taxon>Actinomycetes</taxon>
        <taxon>Streptosporangiales</taxon>
        <taxon>Streptosporangiaceae</taxon>
        <taxon>Streptosporangium</taxon>
    </lineage>
</organism>
<proteinExistence type="predicted"/>
<evidence type="ECO:0000256" key="6">
    <source>
        <dbReference type="SAM" id="Phobius"/>
    </source>
</evidence>
<keyword evidence="4 6" id="KW-1133">Transmembrane helix</keyword>
<dbReference type="EMBL" id="FZOD01000021">
    <property type="protein sequence ID" value="SNT01090.1"/>
    <property type="molecule type" value="Genomic_DNA"/>
</dbReference>
<keyword evidence="2" id="KW-1003">Cell membrane</keyword>